<dbReference type="InterPro" id="IPR017871">
    <property type="entry name" value="ABC_transporter-like_CS"/>
</dbReference>
<proteinExistence type="predicted"/>
<dbReference type="InterPro" id="IPR036640">
    <property type="entry name" value="ABC1_TM_sf"/>
</dbReference>
<protein>
    <submittedName>
        <fullName evidence="13">ABC transporter type 1, transmembrane domain-containing protein</fullName>
    </submittedName>
</protein>
<keyword evidence="2" id="KW-0813">Transport</keyword>
<keyword evidence="7 10" id="KW-1133">Transmembrane helix</keyword>
<dbReference type="PANTHER" id="PTHR24223">
    <property type="entry name" value="ATP-BINDING CASSETTE SUB-FAMILY C"/>
    <property type="match status" value="1"/>
</dbReference>
<feature type="transmembrane region" description="Helical" evidence="10">
    <location>
        <begin position="486"/>
        <end position="509"/>
    </location>
</feature>
<evidence type="ECO:0000313" key="13">
    <source>
        <dbReference type="EMBL" id="KAH7125806.1"/>
    </source>
</evidence>
<dbReference type="SUPFAM" id="SSF52540">
    <property type="entry name" value="P-loop containing nucleoside triphosphate hydrolases"/>
    <property type="match status" value="2"/>
</dbReference>
<reference evidence="13" key="1">
    <citation type="journal article" date="2021" name="Nat. Commun.">
        <title>Genetic determinants of endophytism in the Arabidopsis root mycobiome.</title>
        <authorList>
            <person name="Mesny F."/>
            <person name="Miyauchi S."/>
            <person name="Thiergart T."/>
            <person name="Pickel B."/>
            <person name="Atanasova L."/>
            <person name="Karlsson M."/>
            <person name="Huettel B."/>
            <person name="Barry K.W."/>
            <person name="Haridas S."/>
            <person name="Chen C."/>
            <person name="Bauer D."/>
            <person name="Andreopoulos W."/>
            <person name="Pangilinan J."/>
            <person name="LaButti K."/>
            <person name="Riley R."/>
            <person name="Lipzen A."/>
            <person name="Clum A."/>
            <person name="Drula E."/>
            <person name="Henrissat B."/>
            <person name="Kohler A."/>
            <person name="Grigoriev I.V."/>
            <person name="Martin F.M."/>
            <person name="Hacquard S."/>
        </authorList>
    </citation>
    <scope>NUCLEOTIDE SEQUENCE</scope>
    <source>
        <strain evidence="13">MPI-CAGE-AT-0147</strain>
    </source>
</reference>
<evidence type="ECO:0000256" key="7">
    <source>
        <dbReference type="ARBA" id="ARBA00022989"/>
    </source>
</evidence>
<evidence type="ECO:0000256" key="10">
    <source>
        <dbReference type="SAM" id="Phobius"/>
    </source>
</evidence>
<evidence type="ECO:0000256" key="1">
    <source>
        <dbReference type="ARBA" id="ARBA00004651"/>
    </source>
</evidence>
<evidence type="ECO:0000313" key="14">
    <source>
        <dbReference type="Proteomes" id="UP000738349"/>
    </source>
</evidence>
<dbReference type="Proteomes" id="UP000738349">
    <property type="component" value="Unassembled WGS sequence"/>
</dbReference>
<dbReference type="CDD" id="cd18580">
    <property type="entry name" value="ABC_6TM_ABCC_D2"/>
    <property type="match status" value="1"/>
</dbReference>
<feature type="transmembrane region" description="Helical" evidence="10">
    <location>
        <begin position="584"/>
        <end position="601"/>
    </location>
</feature>
<feature type="transmembrane region" description="Helical" evidence="10">
    <location>
        <begin position="58"/>
        <end position="79"/>
    </location>
</feature>
<feature type="domain" description="ABC transmembrane type-1" evidence="12">
    <location>
        <begin position="1"/>
        <end position="121"/>
    </location>
</feature>
<sequence>MARQAMRLEAIERRIAVTSQILKAMKGVKMCGLTDVLGTRIQAMRTEELHISGKFRRLLIWNMLLAYLAPILTFTAYSLLAQAQKGGGNLDTNRMFTSLSLFALLQDPLASFVTSLSSLMGSIGCSEQIQSFLNSDVHVDDRVIQDGNKCDGSWTSRSSGSAIEKDSLPEEEPKLLKNPAPKRLLNGNAVVVKAGAFGYGTTKEPILSDINATVPLGKFTMLVGPVGSGKSTLLKAFLGEVGIMAGSIQISSSKIAYCDQTPWHMNGTQVLEACAFKQGLAQLPKGDLTTIGSKGIILSGGQSQRVSLARAVYAQKDTIILDDVFSGLDAHTDNAVFHNLLGTHGILRQFKATVIIASSRAKRLPYAGHIIRLDGTGRGCEEGSFDKLTSSGGYVSRPLVSSADWTYAQTPAAPTESTADALVNSEVALLEDFEDRAGRRTGDVPTFIFVFTIYAFIFCQSFPTIWLNWWAAANAKDPSARLGYDLGIYAMLGVLAIVFLVASTWQMIVTMIPLSGNNFHRSLFMTVLDAPMSFFAATDAGITINRFSQDLQLIDMDLPISALNTFATFVLCIAQMALIATGSYYTAFAFPFLFAALWVIQHAYLRTSRQLRFMDLEAKSPLYALFIESVTGLATLRAFGWRDALEKKHHGLLDRSQRPFYLLYAIQRWLTFVLDMFVTGIAVLLIVLVTQLRGILPAGLIGVALVSVIQFSQNLKLLMTFWTNLETHIGAISRIKSFTSHTASEHEPQEKEQPPSVWPSKGTIVFDNVSAGYRCRCICWQNEHVLKNISLSIEAGQKVGICGRTGSGRITVDGLDIATLPREEVRTCSVRFNVDLCEGLVDAAIEDALKVVELWDTVAEKGGLDVPIEDLHFSHGQKQLFCLARDMLRPSPVVVLDEATSSVDSHTDELVQRVVRERFSNRTVIAIVHKLESALEDFEMVALLDAGELQEFGSPRGFVEKGPEVSAFAALYESLAMKKKEA</sequence>
<dbReference type="SMART" id="SM00382">
    <property type="entry name" value="AAA"/>
    <property type="match status" value="2"/>
</dbReference>
<keyword evidence="5" id="KW-0547">Nucleotide-binding</keyword>
<evidence type="ECO:0000256" key="5">
    <source>
        <dbReference type="ARBA" id="ARBA00022741"/>
    </source>
</evidence>
<dbReference type="GO" id="GO:0140359">
    <property type="term" value="F:ABC-type transporter activity"/>
    <property type="evidence" value="ECO:0007669"/>
    <property type="project" value="InterPro"/>
</dbReference>
<feature type="transmembrane region" description="Helical" evidence="10">
    <location>
        <begin position="661"/>
        <end position="688"/>
    </location>
</feature>
<organism evidence="13 14">
    <name type="scientific">Dactylonectria macrodidyma</name>
    <dbReference type="NCBI Taxonomy" id="307937"/>
    <lineage>
        <taxon>Eukaryota</taxon>
        <taxon>Fungi</taxon>
        <taxon>Dikarya</taxon>
        <taxon>Ascomycota</taxon>
        <taxon>Pezizomycotina</taxon>
        <taxon>Sordariomycetes</taxon>
        <taxon>Hypocreomycetidae</taxon>
        <taxon>Hypocreales</taxon>
        <taxon>Nectriaceae</taxon>
        <taxon>Dactylonectria</taxon>
    </lineage>
</organism>
<keyword evidence="14" id="KW-1185">Reference proteome</keyword>
<keyword evidence="3" id="KW-1003">Cell membrane</keyword>
<dbReference type="PANTHER" id="PTHR24223:SF269">
    <property type="entry name" value="ABC MULTIDRUG TRANSPORTER (EUROFUNG)-RELATED"/>
    <property type="match status" value="1"/>
</dbReference>
<feature type="transmembrane region" description="Helical" evidence="10">
    <location>
        <begin position="521"/>
        <end position="538"/>
    </location>
</feature>
<name>A0A9P9IMH4_9HYPO</name>
<dbReference type="Pfam" id="PF00005">
    <property type="entry name" value="ABC_tran"/>
    <property type="match status" value="1"/>
</dbReference>
<dbReference type="SUPFAM" id="SSF90123">
    <property type="entry name" value="ABC transporter transmembrane region"/>
    <property type="match status" value="2"/>
</dbReference>
<feature type="transmembrane region" description="Helical" evidence="10">
    <location>
        <begin position="621"/>
        <end position="640"/>
    </location>
</feature>
<dbReference type="OrthoDB" id="6500128at2759"/>
<dbReference type="EMBL" id="JAGMUV010000020">
    <property type="protein sequence ID" value="KAH7125806.1"/>
    <property type="molecule type" value="Genomic_DNA"/>
</dbReference>
<dbReference type="Gene3D" id="1.20.1560.10">
    <property type="entry name" value="ABC transporter type 1, transmembrane domain"/>
    <property type="match status" value="2"/>
</dbReference>
<dbReference type="InterPro" id="IPR011527">
    <property type="entry name" value="ABC1_TM_dom"/>
</dbReference>
<dbReference type="FunFam" id="1.20.1560.10:FF:000066">
    <property type="entry name" value="ABC multidrug transporter (Eurofung)"/>
    <property type="match status" value="1"/>
</dbReference>
<feature type="domain" description="ABC transporter" evidence="11">
    <location>
        <begin position="764"/>
        <end position="971"/>
    </location>
</feature>
<dbReference type="AlphaFoldDB" id="A0A9P9IMH4"/>
<evidence type="ECO:0000256" key="4">
    <source>
        <dbReference type="ARBA" id="ARBA00022692"/>
    </source>
</evidence>
<dbReference type="PROSITE" id="PS50929">
    <property type="entry name" value="ABC_TM1F"/>
    <property type="match status" value="2"/>
</dbReference>
<evidence type="ECO:0000256" key="2">
    <source>
        <dbReference type="ARBA" id="ARBA00022448"/>
    </source>
</evidence>
<evidence type="ECO:0000256" key="9">
    <source>
        <dbReference type="SAM" id="MobiDB-lite"/>
    </source>
</evidence>
<dbReference type="GO" id="GO:0005886">
    <property type="term" value="C:plasma membrane"/>
    <property type="evidence" value="ECO:0007669"/>
    <property type="project" value="UniProtKB-SubCell"/>
</dbReference>
<dbReference type="InterPro" id="IPR027417">
    <property type="entry name" value="P-loop_NTPase"/>
</dbReference>
<evidence type="ECO:0000259" key="11">
    <source>
        <dbReference type="PROSITE" id="PS50893"/>
    </source>
</evidence>
<feature type="domain" description="ABC transmembrane type-1" evidence="12">
    <location>
        <begin position="455"/>
        <end position="727"/>
    </location>
</feature>
<keyword evidence="6" id="KW-0067">ATP-binding</keyword>
<dbReference type="GO" id="GO:0016887">
    <property type="term" value="F:ATP hydrolysis activity"/>
    <property type="evidence" value="ECO:0007669"/>
    <property type="project" value="InterPro"/>
</dbReference>
<feature type="transmembrane region" description="Helical" evidence="10">
    <location>
        <begin position="446"/>
        <end position="466"/>
    </location>
</feature>
<feature type="domain" description="ABC transporter" evidence="11">
    <location>
        <begin position="192"/>
        <end position="400"/>
    </location>
</feature>
<comment type="subcellular location">
    <subcellularLocation>
        <location evidence="1">Cell membrane</location>
        <topology evidence="1">Multi-pass membrane protein</topology>
    </subcellularLocation>
</comment>
<evidence type="ECO:0000256" key="8">
    <source>
        <dbReference type="ARBA" id="ARBA00023136"/>
    </source>
</evidence>
<evidence type="ECO:0000256" key="6">
    <source>
        <dbReference type="ARBA" id="ARBA00022840"/>
    </source>
</evidence>
<dbReference type="PROSITE" id="PS00211">
    <property type="entry name" value="ABC_TRANSPORTER_1"/>
    <property type="match status" value="2"/>
</dbReference>
<feature type="region of interest" description="Disordered" evidence="9">
    <location>
        <begin position="152"/>
        <end position="171"/>
    </location>
</feature>
<dbReference type="InterPro" id="IPR044726">
    <property type="entry name" value="ABCC_6TM_D2"/>
</dbReference>
<comment type="caution">
    <text evidence="13">The sequence shown here is derived from an EMBL/GenBank/DDBJ whole genome shotgun (WGS) entry which is preliminary data.</text>
</comment>
<dbReference type="InterPro" id="IPR050173">
    <property type="entry name" value="ABC_transporter_C-like"/>
</dbReference>
<keyword evidence="8 10" id="KW-0472">Membrane</keyword>
<dbReference type="InterPro" id="IPR003593">
    <property type="entry name" value="AAA+_ATPase"/>
</dbReference>
<dbReference type="PROSITE" id="PS50893">
    <property type="entry name" value="ABC_TRANSPORTER_2"/>
    <property type="match status" value="2"/>
</dbReference>
<feature type="transmembrane region" description="Helical" evidence="10">
    <location>
        <begin position="558"/>
        <end position="577"/>
    </location>
</feature>
<dbReference type="GO" id="GO:0005524">
    <property type="term" value="F:ATP binding"/>
    <property type="evidence" value="ECO:0007669"/>
    <property type="project" value="UniProtKB-KW"/>
</dbReference>
<dbReference type="Pfam" id="PF00664">
    <property type="entry name" value="ABC_membrane"/>
    <property type="match status" value="1"/>
</dbReference>
<evidence type="ECO:0000259" key="12">
    <source>
        <dbReference type="PROSITE" id="PS50929"/>
    </source>
</evidence>
<accession>A0A9P9IMH4</accession>
<evidence type="ECO:0000256" key="3">
    <source>
        <dbReference type="ARBA" id="ARBA00022475"/>
    </source>
</evidence>
<gene>
    <name evidence="13" type="ORF">EDB81DRAFT_846555</name>
</gene>
<keyword evidence="4 10" id="KW-0812">Transmembrane</keyword>
<feature type="transmembrane region" description="Helical" evidence="10">
    <location>
        <begin position="694"/>
        <end position="712"/>
    </location>
</feature>
<dbReference type="Gene3D" id="3.40.50.300">
    <property type="entry name" value="P-loop containing nucleotide triphosphate hydrolases"/>
    <property type="match status" value="2"/>
</dbReference>
<dbReference type="InterPro" id="IPR003439">
    <property type="entry name" value="ABC_transporter-like_ATP-bd"/>
</dbReference>